<dbReference type="PANTHER" id="PTHR43707">
    <property type="entry name" value="HISTIDYL-TRNA SYNTHETASE"/>
    <property type="match status" value="1"/>
</dbReference>
<evidence type="ECO:0000256" key="9">
    <source>
        <dbReference type="ARBA" id="ARBA00023146"/>
    </source>
</evidence>
<feature type="binding site" evidence="12">
    <location>
        <position position="131"/>
    </location>
    <ligand>
        <name>L-histidine</name>
        <dbReference type="ChEBI" id="CHEBI:57595"/>
    </ligand>
</feature>
<evidence type="ECO:0000313" key="14">
    <source>
        <dbReference type="EMBL" id="WWD81222.1"/>
    </source>
</evidence>
<keyword evidence="15" id="KW-1185">Reference proteome</keyword>
<dbReference type="InterPro" id="IPR004516">
    <property type="entry name" value="HisRS/HisZ"/>
</dbReference>
<dbReference type="PIRSF" id="PIRSF001549">
    <property type="entry name" value="His-tRNA_synth"/>
    <property type="match status" value="1"/>
</dbReference>
<proteinExistence type="inferred from homology"/>
<dbReference type="InterPro" id="IPR006195">
    <property type="entry name" value="aa-tRNA-synth_II"/>
</dbReference>
<dbReference type="PROSITE" id="PS50862">
    <property type="entry name" value="AA_TRNA_LIGASE_II"/>
    <property type="match status" value="1"/>
</dbReference>
<accession>A0A5C7FP36</accession>
<dbReference type="Proteomes" id="UP000321816">
    <property type="component" value="Chromosome"/>
</dbReference>
<organism evidence="14 15">
    <name type="scientific">Alkalicoccus halolimnae</name>
    <dbReference type="NCBI Taxonomy" id="1667239"/>
    <lineage>
        <taxon>Bacteria</taxon>
        <taxon>Bacillati</taxon>
        <taxon>Bacillota</taxon>
        <taxon>Bacilli</taxon>
        <taxon>Bacillales</taxon>
        <taxon>Bacillaceae</taxon>
        <taxon>Alkalicoccus</taxon>
    </lineage>
</organism>
<dbReference type="Gene3D" id="3.30.930.10">
    <property type="entry name" value="Bira Bifunctional Protein, Domain 2"/>
    <property type="match status" value="1"/>
</dbReference>
<protein>
    <recommendedName>
        <fullName evidence="11">Histidine--tRNA ligase</fullName>
        <ecNumber evidence="11">6.1.1.21</ecNumber>
    </recommendedName>
    <alternativeName>
        <fullName evidence="11">Histidyl-tRNA synthetase</fullName>
        <shortName evidence="11">HisRS</shortName>
    </alternativeName>
</protein>
<dbReference type="CDD" id="cd00773">
    <property type="entry name" value="HisRS-like_core"/>
    <property type="match status" value="1"/>
</dbReference>
<dbReference type="AlphaFoldDB" id="A0A5C7FP36"/>
<dbReference type="Pfam" id="PF13393">
    <property type="entry name" value="tRNA-synt_His"/>
    <property type="match status" value="1"/>
</dbReference>
<feature type="domain" description="Aminoacyl-transfer RNA synthetases class-II family profile" evidence="13">
    <location>
        <begin position="23"/>
        <end position="317"/>
    </location>
</feature>
<dbReference type="GO" id="GO:0005737">
    <property type="term" value="C:cytoplasm"/>
    <property type="evidence" value="ECO:0007669"/>
    <property type="project" value="UniProtKB-SubCell"/>
</dbReference>
<feature type="binding site" evidence="12">
    <location>
        <position position="113"/>
    </location>
    <ligand>
        <name>L-histidine</name>
        <dbReference type="ChEBI" id="CHEBI:57595"/>
    </ligand>
</feature>
<dbReference type="EMBL" id="CP144914">
    <property type="protein sequence ID" value="WWD81222.1"/>
    <property type="molecule type" value="Genomic_DNA"/>
</dbReference>
<dbReference type="PANTHER" id="PTHR43707:SF1">
    <property type="entry name" value="HISTIDINE--TRNA LIGASE, MITOCHONDRIAL-RELATED"/>
    <property type="match status" value="1"/>
</dbReference>
<sequence>MAFTIPRGTQDILPGDSEKWQIIEAKAHDLCRRYNYKEIRTPVFEQTELFARGVGDTTDIVQKEMYEFKDRGGRSLTLRPEGTAPVVRSYVEEKMHGWVNQPVKLYYTGPMFRYERPQSGRMRQFVQFGVEALGSADPAVDAEVIALAMEFYKELGLSNLKLIINSLGDKESREAHRQALIAHFEPRIEEFCSDCQERLEKNPLRILDCKVDREHELMNDAPSILEYLNEDSKAYFAEVQEFLEAMGISYEVDATLVRGLDYYNNTAFEIMIDGEGFGAITTLAGGGRYNGLVEDIGGPETPGIGFALSIERLLMALDVQGVDLVEDQHLDVFLITMGNRAKKKAPEILHTLRREGLAADADYLGRKMKAQMKSANRQRAKSVLILGEDELEEGKVNIKNMETGEQILIALEDITAELKKLLSGKGVEKL</sequence>
<evidence type="ECO:0000256" key="11">
    <source>
        <dbReference type="HAMAP-Rule" id="MF_00127"/>
    </source>
</evidence>
<dbReference type="HAMAP" id="MF_00127">
    <property type="entry name" value="His_tRNA_synth"/>
    <property type="match status" value="1"/>
</dbReference>
<evidence type="ECO:0000256" key="1">
    <source>
        <dbReference type="ARBA" id="ARBA00004496"/>
    </source>
</evidence>
<keyword evidence="7 11" id="KW-0067">ATP-binding</keyword>
<dbReference type="GO" id="GO:0016740">
    <property type="term" value="F:transferase activity"/>
    <property type="evidence" value="ECO:0007669"/>
    <property type="project" value="UniProtKB-ARBA"/>
</dbReference>
<evidence type="ECO:0000256" key="2">
    <source>
        <dbReference type="ARBA" id="ARBA00008226"/>
    </source>
</evidence>
<dbReference type="NCBIfam" id="TIGR00442">
    <property type="entry name" value="hisS"/>
    <property type="match status" value="1"/>
</dbReference>
<evidence type="ECO:0000313" key="15">
    <source>
        <dbReference type="Proteomes" id="UP000321816"/>
    </source>
</evidence>
<dbReference type="GO" id="GO:0140096">
    <property type="term" value="F:catalytic activity, acting on a protein"/>
    <property type="evidence" value="ECO:0007669"/>
    <property type="project" value="UniProtKB-ARBA"/>
</dbReference>
<keyword evidence="6 11" id="KW-0547">Nucleotide-binding</keyword>
<dbReference type="GO" id="GO:0005524">
    <property type="term" value="F:ATP binding"/>
    <property type="evidence" value="ECO:0007669"/>
    <property type="project" value="UniProtKB-UniRule"/>
</dbReference>
<keyword evidence="8 11" id="KW-0648">Protein biosynthesis</keyword>
<gene>
    <name evidence="11 14" type="primary">hisS</name>
    <name evidence="14" type="ORF">FTX54_006645</name>
</gene>
<evidence type="ECO:0000256" key="7">
    <source>
        <dbReference type="ARBA" id="ARBA00022840"/>
    </source>
</evidence>
<dbReference type="GO" id="GO:0004821">
    <property type="term" value="F:histidine-tRNA ligase activity"/>
    <property type="evidence" value="ECO:0007669"/>
    <property type="project" value="UniProtKB-UniRule"/>
</dbReference>
<evidence type="ECO:0000256" key="4">
    <source>
        <dbReference type="ARBA" id="ARBA00022490"/>
    </source>
</evidence>
<dbReference type="InterPro" id="IPR036621">
    <property type="entry name" value="Anticodon-bd_dom_sf"/>
</dbReference>
<dbReference type="CDD" id="cd00859">
    <property type="entry name" value="HisRS_anticodon"/>
    <property type="match status" value="1"/>
</dbReference>
<dbReference type="InterPro" id="IPR004154">
    <property type="entry name" value="Anticodon-bd"/>
</dbReference>
<keyword evidence="5 11" id="KW-0436">Ligase</keyword>
<dbReference type="InterPro" id="IPR045864">
    <property type="entry name" value="aa-tRNA-synth_II/BPL/LPL"/>
</dbReference>
<dbReference type="FunFam" id="3.30.930.10:FF:000005">
    <property type="entry name" value="Histidine--tRNA ligase"/>
    <property type="match status" value="1"/>
</dbReference>
<evidence type="ECO:0000256" key="3">
    <source>
        <dbReference type="ARBA" id="ARBA00011738"/>
    </source>
</evidence>
<comment type="subcellular location">
    <subcellularLocation>
        <location evidence="1 11">Cytoplasm</location>
    </subcellularLocation>
</comment>
<dbReference type="KEGG" id="ahal:FTX54_006645"/>
<dbReference type="Pfam" id="PF03129">
    <property type="entry name" value="HGTP_anticodon"/>
    <property type="match status" value="1"/>
</dbReference>
<feature type="binding site" evidence="12">
    <location>
        <position position="258"/>
    </location>
    <ligand>
        <name>L-histidine</name>
        <dbReference type="ChEBI" id="CHEBI:57595"/>
    </ligand>
</feature>
<dbReference type="InterPro" id="IPR033656">
    <property type="entry name" value="HisRS_anticodon"/>
</dbReference>
<dbReference type="GO" id="GO:0006427">
    <property type="term" value="P:histidyl-tRNA aminoacylation"/>
    <property type="evidence" value="ECO:0007669"/>
    <property type="project" value="UniProtKB-UniRule"/>
</dbReference>
<dbReference type="InterPro" id="IPR015807">
    <property type="entry name" value="His-tRNA-ligase"/>
</dbReference>
<keyword evidence="4 11" id="KW-0963">Cytoplasm</keyword>
<evidence type="ECO:0000256" key="12">
    <source>
        <dbReference type="PIRSR" id="PIRSR001549-1"/>
    </source>
</evidence>
<reference evidence="14 15" key="1">
    <citation type="submission" date="2024-01" db="EMBL/GenBank/DDBJ databases">
        <title>Complete Genome Sequence of Alkalicoccus halolimnae BZ-SZ-XJ29T, a Moderately Halophilic Bacterium Isolated from a Salt Lake.</title>
        <authorList>
            <person name="Zhao B."/>
        </authorList>
    </citation>
    <scope>NUCLEOTIDE SEQUENCE [LARGE SCALE GENOMIC DNA]</scope>
    <source>
        <strain evidence="14 15">BZ-SZ-XJ29</strain>
    </source>
</reference>
<dbReference type="InterPro" id="IPR041715">
    <property type="entry name" value="HisRS-like_core"/>
</dbReference>
<dbReference type="OrthoDB" id="9800814at2"/>
<evidence type="ECO:0000259" key="13">
    <source>
        <dbReference type="PROSITE" id="PS50862"/>
    </source>
</evidence>
<feature type="binding site" evidence="12">
    <location>
        <position position="127"/>
    </location>
    <ligand>
        <name>L-histidine</name>
        <dbReference type="ChEBI" id="CHEBI:57595"/>
    </ligand>
</feature>
<feature type="binding site" evidence="12">
    <location>
        <begin position="81"/>
        <end position="83"/>
    </location>
    <ligand>
        <name>L-histidine</name>
        <dbReference type="ChEBI" id="CHEBI:57595"/>
    </ligand>
</feature>
<comment type="similarity">
    <text evidence="2 11">Belongs to the class-II aminoacyl-tRNA synthetase family.</text>
</comment>
<comment type="catalytic activity">
    <reaction evidence="10 11">
        <text>tRNA(His) + L-histidine + ATP = L-histidyl-tRNA(His) + AMP + diphosphate + H(+)</text>
        <dbReference type="Rhea" id="RHEA:17313"/>
        <dbReference type="Rhea" id="RHEA-COMP:9665"/>
        <dbReference type="Rhea" id="RHEA-COMP:9689"/>
        <dbReference type="ChEBI" id="CHEBI:15378"/>
        <dbReference type="ChEBI" id="CHEBI:30616"/>
        <dbReference type="ChEBI" id="CHEBI:33019"/>
        <dbReference type="ChEBI" id="CHEBI:57595"/>
        <dbReference type="ChEBI" id="CHEBI:78442"/>
        <dbReference type="ChEBI" id="CHEBI:78527"/>
        <dbReference type="ChEBI" id="CHEBI:456215"/>
        <dbReference type="EC" id="6.1.1.21"/>
    </reaction>
</comment>
<dbReference type="RefSeq" id="WP_147803005.1">
    <property type="nucleotide sequence ID" value="NZ_CP144914.1"/>
</dbReference>
<evidence type="ECO:0000256" key="5">
    <source>
        <dbReference type="ARBA" id="ARBA00022598"/>
    </source>
</evidence>
<dbReference type="SUPFAM" id="SSF55681">
    <property type="entry name" value="Class II aaRS and biotin synthetases"/>
    <property type="match status" value="1"/>
</dbReference>
<evidence type="ECO:0000256" key="6">
    <source>
        <dbReference type="ARBA" id="ARBA00022741"/>
    </source>
</evidence>
<dbReference type="EC" id="6.1.1.21" evidence="11"/>
<dbReference type="SUPFAM" id="SSF52954">
    <property type="entry name" value="Class II aaRS ABD-related"/>
    <property type="match status" value="1"/>
</dbReference>
<keyword evidence="9 11" id="KW-0030">Aminoacyl-tRNA synthetase</keyword>
<feature type="binding site" evidence="12">
    <location>
        <begin position="262"/>
        <end position="263"/>
    </location>
    <ligand>
        <name>L-histidine</name>
        <dbReference type="ChEBI" id="CHEBI:57595"/>
    </ligand>
</feature>
<evidence type="ECO:0000256" key="10">
    <source>
        <dbReference type="ARBA" id="ARBA00047639"/>
    </source>
</evidence>
<comment type="subunit">
    <text evidence="3 11">Homodimer.</text>
</comment>
<dbReference type="Gene3D" id="3.40.50.800">
    <property type="entry name" value="Anticodon-binding domain"/>
    <property type="match status" value="1"/>
</dbReference>
<name>A0A5C7FP36_9BACI</name>
<evidence type="ECO:0000256" key="8">
    <source>
        <dbReference type="ARBA" id="ARBA00022917"/>
    </source>
</evidence>